<dbReference type="AlphaFoldDB" id="A0A6G1GX04"/>
<name>A0A6G1GX04_9PEZI</name>
<evidence type="ECO:0000313" key="2">
    <source>
        <dbReference type="Proteomes" id="UP000800041"/>
    </source>
</evidence>
<gene>
    <name evidence="1" type="ORF">K402DRAFT_106944</name>
</gene>
<proteinExistence type="predicted"/>
<sequence>METQKEWSWYENGSLPALDIEDQIPDAQDRVYFRYPSNLWTLDASKAYLRIMVEKRSDAQRYPWLSNTCRTQSLDAPEYVYSWYQSELQTLEGLKAYLLIRSGGLEASSIALERLWVRICATGISRMVLQYCETGSYIVLRAGYRLLAERVSSFRSFGHCLASHPRTLNFDQARFGA</sequence>
<organism evidence="1 2">
    <name type="scientific">Aulographum hederae CBS 113979</name>
    <dbReference type="NCBI Taxonomy" id="1176131"/>
    <lineage>
        <taxon>Eukaryota</taxon>
        <taxon>Fungi</taxon>
        <taxon>Dikarya</taxon>
        <taxon>Ascomycota</taxon>
        <taxon>Pezizomycotina</taxon>
        <taxon>Dothideomycetes</taxon>
        <taxon>Pleosporomycetidae</taxon>
        <taxon>Aulographales</taxon>
        <taxon>Aulographaceae</taxon>
    </lineage>
</organism>
<accession>A0A6G1GX04</accession>
<keyword evidence="2" id="KW-1185">Reference proteome</keyword>
<dbReference type="Proteomes" id="UP000800041">
    <property type="component" value="Unassembled WGS sequence"/>
</dbReference>
<evidence type="ECO:0000313" key="1">
    <source>
        <dbReference type="EMBL" id="KAF1985342.1"/>
    </source>
</evidence>
<dbReference type="EMBL" id="ML977162">
    <property type="protein sequence ID" value="KAF1985342.1"/>
    <property type="molecule type" value="Genomic_DNA"/>
</dbReference>
<reference evidence="1" key="1">
    <citation type="journal article" date="2020" name="Stud. Mycol.">
        <title>101 Dothideomycetes genomes: a test case for predicting lifestyles and emergence of pathogens.</title>
        <authorList>
            <person name="Haridas S."/>
            <person name="Albert R."/>
            <person name="Binder M."/>
            <person name="Bloem J."/>
            <person name="Labutti K."/>
            <person name="Salamov A."/>
            <person name="Andreopoulos B."/>
            <person name="Baker S."/>
            <person name="Barry K."/>
            <person name="Bills G."/>
            <person name="Bluhm B."/>
            <person name="Cannon C."/>
            <person name="Castanera R."/>
            <person name="Culley D."/>
            <person name="Daum C."/>
            <person name="Ezra D."/>
            <person name="Gonzalez J."/>
            <person name="Henrissat B."/>
            <person name="Kuo A."/>
            <person name="Liang C."/>
            <person name="Lipzen A."/>
            <person name="Lutzoni F."/>
            <person name="Magnuson J."/>
            <person name="Mondo S."/>
            <person name="Nolan M."/>
            <person name="Ohm R."/>
            <person name="Pangilinan J."/>
            <person name="Park H.-J."/>
            <person name="Ramirez L."/>
            <person name="Alfaro M."/>
            <person name="Sun H."/>
            <person name="Tritt A."/>
            <person name="Yoshinaga Y."/>
            <person name="Zwiers L.-H."/>
            <person name="Turgeon B."/>
            <person name="Goodwin S."/>
            <person name="Spatafora J."/>
            <person name="Crous P."/>
            <person name="Grigoriev I."/>
        </authorList>
    </citation>
    <scope>NUCLEOTIDE SEQUENCE</scope>
    <source>
        <strain evidence="1">CBS 113979</strain>
    </source>
</reference>
<protein>
    <submittedName>
        <fullName evidence="1">Uncharacterized protein</fullName>
    </submittedName>
</protein>